<reference evidence="1" key="1">
    <citation type="journal article" date="2014" name="Front. Microbiol.">
        <title>High frequency of phylogenetically diverse reductive dehalogenase-homologous genes in deep subseafloor sedimentary metagenomes.</title>
        <authorList>
            <person name="Kawai M."/>
            <person name="Futagami T."/>
            <person name="Toyoda A."/>
            <person name="Takaki Y."/>
            <person name="Nishi S."/>
            <person name="Hori S."/>
            <person name="Arai W."/>
            <person name="Tsubouchi T."/>
            <person name="Morono Y."/>
            <person name="Uchiyama I."/>
            <person name="Ito T."/>
            <person name="Fujiyama A."/>
            <person name="Inagaki F."/>
            <person name="Takami H."/>
        </authorList>
    </citation>
    <scope>NUCLEOTIDE SEQUENCE</scope>
    <source>
        <strain evidence="1">Expedition CK06-06</strain>
    </source>
</reference>
<sequence>MTSLALEEVLILLRESDRPKSLGEKIAEALSKPPQPVLRFYGDFSTEMTNGKRHLLFAVRNVSMPD</sequence>
<protein>
    <submittedName>
        <fullName evidence="1">Uncharacterized protein</fullName>
    </submittedName>
</protein>
<proteinExistence type="predicted"/>
<dbReference type="EMBL" id="BARU01032084">
    <property type="protein sequence ID" value="GAH67002.1"/>
    <property type="molecule type" value="Genomic_DNA"/>
</dbReference>
<organism evidence="1">
    <name type="scientific">marine sediment metagenome</name>
    <dbReference type="NCBI Taxonomy" id="412755"/>
    <lineage>
        <taxon>unclassified sequences</taxon>
        <taxon>metagenomes</taxon>
        <taxon>ecological metagenomes</taxon>
    </lineage>
</organism>
<comment type="caution">
    <text evidence="1">The sequence shown here is derived from an EMBL/GenBank/DDBJ whole genome shotgun (WGS) entry which is preliminary data.</text>
</comment>
<gene>
    <name evidence="1" type="ORF">S03H2_50643</name>
</gene>
<accession>X1HCA0</accession>
<dbReference type="AlphaFoldDB" id="X1HCA0"/>
<evidence type="ECO:0000313" key="1">
    <source>
        <dbReference type="EMBL" id="GAH67002.1"/>
    </source>
</evidence>
<name>X1HCA0_9ZZZZ</name>